<feature type="coiled-coil region" evidence="1">
    <location>
        <begin position="172"/>
        <end position="199"/>
    </location>
</feature>
<reference evidence="2" key="2">
    <citation type="journal article" date="2017" name="J. Med. Entomol.">
        <title>Transcriptome Analysis of the Triatoma infestans (Hemiptera: Reduviidae) Integument.</title>
        <authorList>
            <person name="Calderon-Fernandez G.M."/>
            <person name="Moriconi D.E."/>
            <person name="Dulbecco A.B."/>
            <person name="Juarez M.P."/>
        </authorList>
    </citation>
    <scope>NUCLEOTIDE SEQUENCE</scope>
    <source>
        <strain evidence="2">Int1</strain>
        <tissue evidence="2">Integument</tissue>
    </source>
</reference>
<proteinExistence type="predicted"/>
<evidence type="ECO:0000313" key="2">
    <source>
        <dbReference type="EMBL" id="JAS02328.1"/>
    </source>
</evidence>
<dbReference type="EMBL" id="GEMB01000812">
    <property type="protein sequence ID" value="JAS02328.1"/>
    <property type="molecule type" value="Transcribed_RNA"/>
</dbReference>
<keyword evidence="1" id="KW-0175">Coiled coil</keyword>
<protein>
    <submittedName>
        <fullName evidence="2">Coiled-coil domain-containing protein 186-like protein isoform x2</fullName>
    </submittedName>
</protein>
<sequence>LKLQLEQYKSLEISMKDQESRVFIAKQEFPELVSASKSLVTEYQALLQENNLISQQIGNVEQIWLTLDNNSLREDSISNDASDVHYSSPAKKESLLKLLKETEHILSEVGHLRSANEKMLSDISTCQAKGAELLSLPPIKKTYKNEIQSAPILLGEKVENELVFTTDSEVLTTHLRNRIEELERQLAEEKQDREERNCSNWCTRTWWLLWKFCPTLRRPRILWWSWIRFRIWWSGIWRSRIWRSWIPWLRWLPILLLWWWIRWLLPS</sequence>
<feature type="non-terminal residue" evidence="2">
    <location>
        <position position="1"/>
    </location>
</feature>
<accession>A0A171APG0</accession>
<reference evidence="2" key="1">
    <citation type="submission" date="2016-04" db="EMBL/GenBank/DDBJ databases">
        <authorList>
            <person name="Calderon-Fernandez G.M.Sr."/>
        </authorList>
    </citation>
    <scope>NUCLEOTIDE SEQUENCE</scope>
    <source>
        <strain evidence="2">Int1</strain>
        <tissue evidence="2">Integument</tissue>
    </source>
</reference>
<organism evidence="2">
    <name type="scientific">Triatoma infestans</name>
    <name type="common">Assassin bug</name>
    <dbReference type="NCBI Taxonomy" id="30076"/>
    <lineage>
        <taxon>Eukaryota</taxon>
        <taxon>Metazoa</taxon>
        <taxon>Ecdysozoa</taxon>
        <taxon>Arthropoda</taxon>
        <taxon>Hexapoda</taxon>
        <taxon>Insecta</taxon>
        <taxon>Pterygota</taxon>
        <taxon>Neoptera</taxon>
        <taxon>Paraneoptera</taxon>
        <taxon>Hemiptera</taxon>
        <taxon>Heteroptera</taxon>
        <taxon>Panheteroptera</taxon>
        <taxon>Cimicomorpha</taxon>
        <taxon>Reduviidae</taxon>
        <taxon>Triatominae</taxon>
        <taxon>Triatoma</taxon>
    </lineage>
</organism>
<dbReference type="AlphaFoldDB" id="A0A171APG0"/>
<name>A0A171APG0_TRIIF</name>
<evidence type="ECO:0000256" key="1">
    <source>
        <dbReference type="SAM" id="Coils"/>
    </source>
</evidence>
<feature type="non-terminal residue" evidence="2">
    <location>
        <position position="267"/>
    </location>
</feature>